<dbReference type="EMBL" id="JAPHNI010000358">
    <property type="protein sequence ID" value="KAJ8112008.1"/>
    <property type="molecule type" value="Genomic_DNA"/>
</dbReference>
<dbReference type="Proteomes" id="UP001153331">
    <property type="component" value="Unassembled WGS sequence"/>
</dbReference>
<keyword evidence="2" id="KW-1185">Reference proteome</keyword>
<reference evidence="1" key="1">
    <citation type="submission" date="2022-11" db="EMBL/GenBank/DDBJ databases">
        <title>Genome Sequence of Boeremia exigua.</title>
        <authorList>
            <person name="Buettner E."/>
        </authorList>
    </citation>
    <scope>NUCLEOTIDE SEQUENCE</scope>
    <source>
        <strain evidence="1">CU02</strain>
    </source>
</reference>
<evidence type="ECO:0000313" key="2">
    <source>
        <dbReference type="Proteomes" id="UP001153331"/>
    </source>
</evidence>
<sequence>MEDAPPVERAPAPWTLKAESYLLFLKLQGLPEGVYDTLEEAWEDEGMGRFEGGLGAIMIVRYTDTPVGSYDELMLIPGNFSVPHPSSGPPKIPRKALRIARIYVSQRTTTYNGRLNWNIPKHLARFSFSEPVTPAGATPPQDLVVKVYAPGTEDGDGVQPFFACKLTPWRWVPAVPFKMSWAPISMVQVQPPIPEPTGHKRAVVAELEDRKSGVKIDPYDISPRNEVAVAVGTDRWCAFDIGGNVQRARGCWVEVLNAAGGSDEEQRYWPKGVKPWAVGGWLEDAVLEIEKPLEWKLHNTPPATCLTHSTTRDASRQEAVTTHTTCHFPQAPTLKMVPAPYSVRWTSKLICRDLKNIAANCTSKVKKLFSSSSTPCDQIKANDELVDAVNLHDDASTNASISASTNASFISHYSTTPTEVSRATPEVSSTTPEVSNATPAVSSATPEVSSATPVPGSIYGLLSTKLAGLYACRVRNQPLNERWTFRGAWLILHLATQYCASNPSYDILEAGSSKVSETALVSKILLYSLSNPLDNPTSCVDAVPSVPDTKHDDSTRHDSLFSTASVHTPTAPPALLWYFIWAGATDSTKTVRAAECLLNHLWADKDALALLEVAGNPAKRLSEDEEMELREPLGRMLCPERHVLDGR</sequence>
<proteinExistence type="predicted"/>
<gene>
    <name evidence="1" type="ORF">OPT61_g5522</name>
</gene>
<evidence type="ECO:0000313" key="1">
    <source>
        <dbReference type="EMBL" id="KAJ8112008.1"/>
    </source>
</evidence>
<name>A0ACC2IA03_9PLEO</name>
<organism evidence="1 2">
    <name type="scientific">Boeremia exigua</name>
    <dbReference type="NCBI Taxonomy" id="749465"/>
    <lineage>
        <taxon>Eukaryota</taxon>
        <taxon>Fungi</taxon>
        <taxon>Dikarya</taxon>
        <taxon>Ascomycota</taxon>
        <taxon>Pezizomycotina</taxon>
        <taxon>Dothideomycetes</taxon>
        <taxon>Pleosporomycetidae</taxon>
        <taxon>Pleosporales</taxon>
        <taxon>Pleosporineae</taxon>
        <taxon>Didymellaceae</taxon>
        <taxon>Boeremia</taxon>
    </lineage>
</organism>
<accession>A0ACC2IA03</accession>
<comment type="caution">
    <text evidence="1">The sequence shown here is derived from an EMBL/GenBank/DDBJ whole genome shotgun (WGS) entry which is preliminary data.</text>
</comment>
<protein>
    <submittedName>
        <fullName evidence="1">Uncharacterized protein</fullName>
    </submittedName>
</protein>